<feature type="domain" description="2EXR" evidence="1">
    <location>
        <begin position="63"/>
        <end position="151"/>
    </location>
</feature>
<gene>
    <name evidence="2" type="ORF">BP5553_00158</name>
</gene>
<name>A0A370TXE1_9HELO</name>
<dbReference type="RefSeq" id="XP_031872835.1">
    <property type="nucleotide sequence ID" value="XM_032008781.1"/>
</dbReference>
<dbReference type="PANTHER" id="PTHR35910">
    <property type="entry name" value="2EXR DOMAIN-CONTAINING PROTEIN"/>
    <property type="match status" value="1"/>
</dbReference>
<protein>
    <recommendedName>
        <fullName evidence="1">2EXR domain-containing protein</fullName>
    </recommendedName>
</protein>
<organism evidence="2 3">
    <name type="scientific">Venustampulla echinocandica</name>
    <dbReference type="NCBI Taxonomy" id="2656787"/>
    <lineage>
        <taxon>Eukaryota</taxon>
        <taxon>Fungi</taxon>
        <taxon>Dikarya</taxon>
        <taxon>Ascomycota</taxon>
        <taxon>Pezizomycotina</taxon>
        <taxon>Leotiomycetes</taxon>
        <taxon>Helotiales</taxon>
        <taxon>Pleuroascaceae</taxon>
        <taxon>Venustampulla</taxon>
    </lineage>
</organism>
<dbReference type="AlphaFoldDB" id="A0A370TXE1"/>
<dbReference type="OrthoDB" id="3437257at2759"/>
<keyword evidence="3" id="KW-1185">Reference proteome</keyword>
<dbReference type="Pfam" id="PF20150">
    <property type="entry name" value="2EXR"/>
    <property type="match status" value="1"/>
</dbReference>
<dbReference type="InterPro" id="IPR045518">
    <property type="entry name" value="2EXR"/>
</dbReference>
<dbReference type="GeneID" id="43593007"/>
<dbReference type="EMBL" id="NPIC01000001">
    <property type="protein sequence ID" value="RDL40179.1"/>
    <property type="molecule type" value="Genomic_DNA"/>
</dbReference>
<evidence type="ECO:0000313" key="3">
    <source>
        <dbReference type="Proteomes" id="UP000254866"/>
    </source>
</evidence>
<dbReference type="PANTHER" id="PTHR35910:SF1">
    <property type="entry name" value="2EXR DOMAIN-CONTAINING PROTEIN"/>
    <property type="match status" value="1"/>
</dbReference>
<proteinExistence type="predicted"/>
<accession>A0A370TXE1</accession>
<comment type="caution">
    <text evidence="2">The sequence shown here is derived from an EMBL/GenBank/DDBJ whole genome shotgun (WGS) entry which is preliminary data.</text>
</comment>
<reference evidence="2 3" key="1">
    <citation type="journal article" date="2018" name="IMA Fungus">
        <title>IMA Genome-F 9: Draft genome sequence of Annulohypoxylon stygium, Aspergillus mulundensis, Berkeleyomyces basicola (syn. Thielaviopsis basicola), Ceratocystis smalleyi, two Cercospora beticola strains, Coleophoma cylindrospora, Fusarium fracticaudum, Phialophora cf. hyalina, and Morchella septimelata.</title>
        <authorList>
            <person name="Wingfield B.D."/>
            <person name="Bills G.F."/>
            <person name="Dong Y."/>
            <person name="Huang W."/>
            <person name="Nel W.J."/>
            <person name="Swalarsk-Parry B.S."/>
            <person name="Vaghefi N."/>
            <person name="Wilken P.M."/>
            <person name="An Z."/>
            <person name="de Beer Z.W."/>
            <person name="De Vos L."/>
            <person name="Chen L."/>
            <person name="Duong T.A."/>
            <person name="Gao Y."/>
            <person name="Hammerbacher A."/>
            <person name="Kikkert J.R."/>
            <person name="Li Y."/>
            <person name="Li H."/>
            <person name="Li K."/>
            <person name="Li Q."/>
            <person name="Liu X."/>
            <person name="Ma X."/>
            <person name="Naidoo K."/>
            <person name="Pethybridge S.J."/>
            <person name="Sun J."/>
            <person name="Steenkamp E.T."/>
            <person name="van der Nest M.A."/>
            <person name="van Wyk S."/>
            <person name="Wingfield M.J."/>
            <person name="Xiong C."/>
            <person name="Yue Q."/>
            <person name="Zhang X."/>
        </authorList>
    </citation>
    <scope>NUCLEOTIDE SEQUENCE [LARGE SCALE GENOMIC DNA]</scope>
    <source>
        <strain evidence="2 3">BP 5553</strain>
    </source>
</reference>
<dbReference type="STRING" id="2656787.A0A370TXE1"/>
<evidence type="ECO:0000259" key="1">
    <source>
        <dbReference type="Pfam" id="PF20150"/>
    </source>
</evidence>
<sequence length="289" mass="33059">MQQENILSSPPLVEGVAHGNVASMSHGKPDSPPFTSITKPHTSIDDILPRHIQEYNPPPFEALVPKELREIIWKYLLPGPRIVRIDMAEHPIRAPADRLQLEAVTDSNPVPTPIFHICSESRKLALKHYECAFKEQLSGKPIYFDFEIDTLYFPNPVELCAFNWFIRISPHMAISQRRDTGWHGKLKFLSLGSHYFWCEGKAIFRELVALEMITREEGVARSIAQRRGIRTTRPVHEQLRSGVMDSFDRYLKSFWAKEIAAGHRATAPEHAYLTSIQLQTKADMLKHGM</sequence>
<evidence type="ECO:0000313" key="2">
    <source>
        <dbReference type="EMBL" id="RDL40179.1"/>
    </source>
</evidence>
<dbReference type="Proteomes" id="UP000254866">
    <property type="component" value="Unassembled WGS sequence"/>
</dbReference>